<reference evidence="4" key="1">
    <citation type="submission" date="2021-01" db="EMBL/GenBank/DDBJ databases">
        <authorList>
            <person name="Corre E."/>
            <person name="Pelletier E."/>
            <person name="Niang G."/>
            <person name="Scheremetjew M."/>
            <person name="Finn R."/>
            <person name="Kale V."/>
            <person name="Holt S."/>
            <person name="Cochrane G."/>
            <person name="Meng A."/>
            <person name="Brown T."/>
            <person name="Cohen L."/>
        </authorList>
    </citation>
    <scope>NUCLEOTIDE SEQUENCE</scope>
    <source>
        <strain evidence="4">CCMP3328</strain>
    </source>
</reference>
<feature type="region of interest" description="Disordered" evidence="1">
    <location>
        <begin position="70"/>
        <end position="103"/>
    </location>
</feature>
<dbReference type="InterPro" id="IPR029052">
    <property type="entry name" value="Metallo-depent_PP-like"/>
</dbReference>
<gene>
    <name evidence="4" type="ORF">CAUS1442_LOCUS2671</name>
</gene>
<organism evidence="4">
    <name type="scientific">Craspedostauros australis</name>
    <dbReference type="NCBI Taxonomy" id="1486917"/>
    <lineage>
        <taxon>Eukaryota</taxon>
        <taxon>Sar</taxon>
        <taxon>Stramenopiles</taxon>
        <taxon>Ochrophyta</taxon>
        <taxon>Bacillariophyta</taxon>
        <taxon>Bacillariophyceae</taxon>
        <taxon>Bacillariophycidae</taxon>
        <taxon>Naviculales</taxon>
        <taxon>Naviculaceae</taxon>
        <taxon>Craspedostauros</taxon>
    </lineage>
</organism>
<dbReference type="InterPro" id="IPR018946">
    <property type="entry name" value="PhoD-like_MPP"/>
</dbReference>
<keyword evidence="2" id="KW-0472">Membrane</keyword>
<feature type="transmembrane region" description="Helical" evidence="2">
    <location>
        <begin position="574"/>
        <end position="596"/>
    </location>
</feature>
<dbReference type="EMBL" id="HBEF01004328">
    <property type="protein sequence ID" value="CAD8330573.1"/>
    <property type="molecule type" value="Transcribed_RNA"/>
</dbReference>
<protein>
    <recommendedName>
        <fullName evidence="3">PhoD-like phosphatase metallophosphatase domain-containing protein</fullName>
    </recommendedName>
</protein>
<evidence type="ECO:0000256" key="1">
    <source>
        <dbReference type="SAM" id="MobiDB-lite"/>
    </source>
</evidence>
<keyword evidence="2" id="KW-0812">Transmembrane</keyword>
<dbReference type="AlphaFoldDB" id="A0A7R9WRC1"/>
<keyword evidence="2" id="KW-1133">Transmembrane helix</keyword>
<dbReference type="Pfam" id="PF09423">
    <property type="entry name" value="PhoD"/>
    <property type="match status" value="1"/>
</dbReference>
<sequence length="607" mass="67882">MWSSSSPNTPIPPTTQGMPAATTERARASRLLFGSCSSQLHPQPLWPIMERRDAAGFVWGGDAVYADDRKSTSEFSDSNGGDDLSDGHAYPLEQQRGEKPRNRWRYRDATPDYLSHLLLHQRHAQPNYTHFVDTGIDVFGTIDDHDYGRNNGDATFEHGRMNGFVFVRDFLNLPEDSAMYRRAQQGRGVYGVRVYDFDRRSGEETLSDAEAGIEDGSDILQVTQQRCHSQDAQMKNATCAMPSSNPSTPASRNNRRVAVFVLDVRTNKTPWKTTLPHRWQDDVRGDFLGEEQWEWLERSVRRSSAAIHVFVSGVQVHADRIYDGNIIEDWGKYPTAQARLYNTILMSSSLADDDTHNSAAANIIISGDVHFAQFLRKDCFRAPSTRLEGTDNTLPHAFERRTLMEMTTSGLTHAWGASEKFGRAVPLLSDRNSTIGTILKLILHIHVNALTAIANFVNPWTDIVTDEATDAQMCATELNFGELEFDWDSEIVHARIWGSYEDGLASPSPPQPLLYQSWSFQALSDSHVPSKHKAKVDGIDSTTDSGSWTCNNYRGTPNPVHRLVGVCITLTSMLVLPGVCCGIPILLPYLMFVLIGGRKRRKAPPKP</sequence>
<evidence type="ECO:0000256" key="2">
    <source>
        <dbReference type="SAM" id="Phobius"/>
    </source>
</evidence>
<dbReference type="PANTHER" id="PTHR33987:SF1">
    <property type="entry name" value="CALCINEURIN-LIKE METALLO-PHOSPHOESTERASE SUPERFAMILY PROTEIN"/>
    <property type="match status" value="1"/>
</dbReference>
<dbReference type="SUPFAM" id="SSF56300">
    <property type="entry name" value="Metallo-dependent phosphatases"/>
    <property type="match status" value="1"/>
</dbReference>
<dbReference type="InterPro" id="IPR038607">
    <property type="entry name" value="PhoD-like_sf"/>
</dbReference>
<evidence type="ECO:0000313" key="4">
    <source>
        <dbReference type="EMBL" id="CAD8330573.1"/>
    </source>
</evidence>
<dbReference type="PANTHER" id="PTHR33987">
    <property type="entry name" value="CALCINEURIN-LIKE METALLO-PHOSPHOESTERASE SUPERFAMILY PROTEIN"/>
    <property type="match status" value="1"/>
</dbReference>
<dbReference type="Gene3D" id="3.60.21.70">
    <property type="entry name" value="PhoD-like phosphatase"/>
    <property type="match status" value="1"/>
</dbReference>
<evidence type="ECO:0000259" key="3">
    <source>
        <dbReference type="Pfam" id="PF09423"/>
    </source>
</evidence>
<feature type="region of interest" description="Disordered" evidence="1">
    <location>
        <begin position="1"/>
        <end position="24"/>
    </location>
</feature>
<accession>A0A7R9WRC1</accession>
<name>A0A7R9WRC1_9STRA</name>
<proteinExistence type="predicted"/>
<feature type="domain" description="PhoD-like phosphatase metallophosphatase" evidence="3">
    <location>
        <begin position="257"/>
        <end position="372"/>
    </location>
</feature>